<comment type="caution">
    <text evidence="1">The sequence shown here is derived from an EMBL/GenBank/DDBJ whole genome shotgun (WGS) entry which is preliminary data.</text>
</comment>
<evidence type="ECO:0000313" key="1">
    <source>
        <dbReference type="EMBL" id="KAK9972440.1"/>
    </source>
</evidence>
<evidence type="ECO:0000313" key="2">
    <source>
        <dbReference type="Proteomes" id="UP001479290"/>
    </source>
</evidence>
<name>A0AAW2AFF2_CULAL</name>
<gene>
    <name evidence="1" type="ORF">ABG768_025747</name>
</gene>
<protein>
    <submittedName>
        <fullName evidence="1">Uncharacterized protein</fullName>
    </submittedName>
</protein>
<sequence length="94" mass="10818">MSSFKALCSAGLRINLCLIGRMTEAESNKNRYWPEGDRRDFVQEIIGWQHWRCGDHWPHQPGDGSYSNAPPFRSEGFYSDTSALLRDRGRIGRT</sequence>
<accession>A0AAW2AFF2</accession>
<organism evidence="1 2">
    <name type="scientific">Culter alburnus</name>
    <name type="common">Topmouth culter</name>
    <dbReference type="NCBI Taxonomy" id="194366"/>
    <lineage>
        <taxon>Eukaryota</taxon>
        <taxon>Metazoa</taxon>
        <taxon>Chordata</taxon>
        <taxon>Craniata</taxon>
        <taxon>Vertebrata</taxon>
        <taxon>Euteleostomi</taxon>
        <taxon>Actinopterygii</taxon>
        <taxon>Neopterygii</taxon>
        <taxon>Teleostei</taxon>
        <taxon>Ostariophysi</taxon>
        <taxon>Cypriniformes</taxon>
        <taxon>Xenocyprididae</taxon>
        <taxon>Xenocypridinae</taxon>
        <taxon>Culter</taxon>
    </lineage>
</organism>
<dbReference type="AlphaFoldDB" id="A0AAW2AFF2"/>
<dbReference type="EMBL" id="JAWDJR010000007">
    <property type="protein sequence ID" value="KAK9972440.1"/>
    <property type="molecule type" value="Genomic_DNA"/>
</dbReference>
<dbReference type="Proteomes" id="UP001479290">
    <property type="component" value="Unassembled WGS sequence"/>
</dbReference>
<proteinExistence type="predicted"/>
<reference evidence="1 2" key="1">
    <citation type="submission" date="2024-05" db="EMBL/GenBank/DDBJ databases">
        <title>A high-quality chromosomal-level genome assembly of Topmouth culter (Culter alburnus).</title>
        <authorList>
            <person name="Zhao H."/>
        </authorList>
    </citation>
    <scope>NUCLEOTIDE SEQUENCE [LARGE SCALE GENOMIC DNA]</scope>
    <source>
        <strain evidence="1">CATC2023</strain>
        <tissue evidence="1">Muscle</tissue>
    </source>
</reference>
<keyword evidence="2" id="KW-1185">Reference proteome</keyword>